<dbReference type="AlphaFoldDB" id="A0A445AYW2"/>
<sequence>MYHPSCLRKSESEHKKNELYLGDDRIHGSIPKCVVARWRDNIFEFQMYLMRNFIVTGNKFKPRTTNSNWVLIFFQQTMVTHVNIPSYPLEAFCFKSISNLLNAERLDDTYLFRKPKDLITSKDKKTKRLEQQDWVYFVWGDGGSIQPHLEKESVESFIVVLQYFKASQPLSGAPLNSIKISQVSTQRAWSAADELKQGSVGMKTIEEVLNAVEIAACWIAATIISINAGKNDWLYKRVKLIKYELDDRYKIEVIVYDGTSSMTLLLWNREAIQLCRKKADQIKEKKLKCVPNIFI</sequence>
<accession>A0A445AYW2</accession>
<evidence type="ECO:0000313" key="1">
    <source>
        <dbReference type="EMBL" id="RYR31566.1"/>
    </source>
</evidence>
<name>A0A445AYW2_ARAHY</name>
<organism evidence="1 2">
    <name type="scientific">Arachis hypogaea</name>
    <name type="common">Peanut</name>
    <dbReference type="NCBI Taxonomy" id="3818"/>
    <lineage>
        <taxon>Eukaryota</taxon>
        <taxon>Viridiplantae</taxon>
        <taxon>Streptophyta</taxon>
        <taxon>Embryophyta</taxon>
        <taxon>Tracheophyta</taxon>
        <taxon>Spermatophyta</taxon>
        <taxon>Magnoliopsida</taxon>
        <taxon>eudicotyledons</taxon>
        <taxon>Gunneridae</taxon>
        <taxon>Pentapetalae</taxon>
        <taxon>rosids</taxon>
        <taxon>fabids</taxon>
        <taxon>Fabales</taxon>
        <taxon>Fabaceae</taxon>
        <taxon>Papilionoideae</taxon>
        <taxon>50 kb inversion clade</taxon>
        <taxon>dalbergioids sensu lato</taxon>
        <taxon>Dalbergieae</taxon>
        <taxon>Pterocarpus clade</taxon>
        <taxon>Arachis</taxon>
    </lineage>
</organism>
<dbReference type="InterPro" id="IPR012340">
    <property type="entry name" value="NA-bd_OB-fold"/>
</dbReference>
<dbReference type="Gene3D" id="2.40.50.140">
    <property type="entry name" value="Nucleic acid-binding proteins"/>
    <property type="match status" value="1"/>
</dbReference>
<dbReference type="EMBL" id="SDMP01000011">
    <property type="protein sequence ID" value="RYR31566.1"/>
    <property type="molecule type" value="Genomic_DNA"/>
</dbReference>
<dbReference type="Proteomes" id="UP000289738">
    <property type="component" value="Chromosome B01"/>
</dbReference>
<reference evidence="1 2" key="1">
    <citation type="submission" date="2019-01" db="EMBL/GenBank/DDBJ databases">
        <title>Sequencing of cultivated peanut Arachis hypogaea provides insights into genome evolution and oil improvement.</title>
        <authorList>
            <person name="Chen X."/>
        </authorList>
    </citation>
    <scope>NUCLEOTIDE SEQUENCE [LARGE SCALE GENOMIC DNA]</scope>
    <source>
        <strain evidence="2">cv. Fuhuasheng</strain>
        <tissue evidence="1">Leaves</tissue>
    </source>
</reference>
<comment type="caution">
    <text evidence="1">The sequence shown here is derived from an EMBL/GenBank/DDBJ whole genome shotgun (WGS) entry which is preliminary data.</text>
</comment>
<proteinExistence type="predicted"/>
<evidence type="ECO:0008006" key="3">
    <source>
        <dbReference type="Google" id="ProtNLM"/>
    </source>
</evidence>
<protein>
    <recommendedName>
        <fullName evidence="3">Replication factor A C-terminal domain-containing protein</fullName>
    </recommendedName>
</protein>
<evidence type="ECO:0000313" key="2">
    <source>
        <dbReference type="Proteomes" id="UP000289738"/>
    </source>
</evidence>
<keyword evidence="2" id="KW-1185">Reference proteome</keyword>
<gene>
    <name evidence="1" type="ORF">Ahy_B01g056386</name>
</gene>